<dbReference type="GO" id="GO:0070290">
    <property type="term" value="F:N-acylphosphatidylethanolamine-specific phospholipase D activity"/>
    <property type="evidence" value="ECO:0007669"/>
    <property type="project" value="InterPro"/>
</dbReference>
<dbReference type="PANTHER" id="PTHR15032">
    <property type="entry name" value="N-ACYL-PHOSPHATIDYLETHANOLAMINE-HYDROLYZING PHOSPHOLIPASE D"/>
    <property type="match status" value="1"/>
</dbReference>
<dbReference type="InterPro" id="IPR036866">
    <property type="entry name" value="RibonucZ/Hydroxyglut_hydro"/>
</dbReference>
<dbReference type="PANTHER" id="PTHR15032:SF4">
    <property type="entry name" value="N-ACYL-PHOSPHATIDYLETHANOLAMINE-HYDROLYZING PHOSPHOLIPASE D"/>
    <property type="match status" value="1"/>
</dbReference>
<dbReference type="InterPro" id="IPR001279">
    <property type="entry name" value="Metallo-B-lactamas"/>
</dbReference>
<dbReference type="InterPro" id="IPR024884">
    <property type="entry name" value="NAPE-PLD"/>
</dbReference>
<name>A0A3G2LBC0_9FLAO</name>
<dbReference type="SUPFAM" id="SSF56281">
    <property type="entry name" value="Metallo-hydrolase/oxidoreductase"/>
    <property type="match status" value="1"/>
</dbReference>
<gene>
    <name evidence="2" type="ORF">D1013_02000</name>
</gene>
<keyword evidence="2" id="KW-0378">Hydrolase</keyword>
<sequence>MLAILGILVGIIVLIGVLFMNLSPEFGGKPTEAQLAKYAKSANYKEGKFFNLGNVKTDMSAGDMAKAIGGMFKKIPNALPAKPLPVKPIDSSAIVNYKGETRFIWFGHSAFLLQMNGKNILLDPMFGDVPSPHPLLGTKRFSDGLPIAIEKLPKIDVVILSHDHYDHLDYGSIRKLKDKVGHFYTPLGVGNHLKKWGVTEDNITELDWWQEVTTQEFTFTSTPAQHFSGRGFSDRDKTLWSSWVIQAKGEKIFFSGDSGYGPHFKTIGEKFGGFDFAMIECGQYNELWSEIHMFPEQTAQVGLDINAKTIMPIHWGAFKLAQHSWVDPVERAVKKAKELNVSIITPQIGVPTVVPQNQPILNTWWQTANR</sequence>
<dbReference type="Pfam" id="PF12706">
    <property type="entry name" value="Lactamase_B_2"/>
    <property type="match status" value="1"/>
</dbReference>
<dbReference type="KEGG" id="emar:D1013_02000"/>
<accession>A0A3G2LBC0</accession>
<dbReference type="EMBL" id="CP032050">
    <property type="protein sequence ID" value="AYN69566.1"/>
    <property type="molecule type" value="Genomic_DNA"/>
</dbReference>
<dbReference type="GO" id="GO:0005737">
    <property type="term" value="C:cytoplasm"/>
    <property type="evidence" value="ECO:0007669"/>
    <property type="project" value="TreeGrafter"/>
</dbReference>
<dbReference type="OrthoDB" id="9805728at2"/>
<dbReference type="GO" id="GO:0008270">
    <property type="term" value="F:zinc ion binding"/>
    <property type="evidence" value="ECO:0007669"/>
    <property type="project" value="InterPro"/>
</dbReference>
<protein>
    <submittedName>
        <fullName evidence="2">MBL fold metallo-hydrolase</fullName>
    </submittedName>
</protein>
<reference evidence="2 3" key="1">
    <citation type="submission" date="2018-08" db="EMBL/GenBank/DDBJ databases">
        <title>The reduced genetic potential of extracellular carbohydrate catabolism in Euzebyella marina RN62, a Flavobacteriia bacterium isolated from the hadal water.</title>
        <authorList>
            <person name="Xue C."/>
        </authorList>
    </citation>
    <scope>NUCLEOTIDE SEQUENCE [LARGE SCALE GENOMIC DNA]</scope>
    <source>
        <strain evidence="2 3">RN62</strain>
    </source>
</reference>
<dbReference type="RefSeq" id="WP_121850557.1">
    <property type="nucleotide sequence ID" value="NZ_CP032050.1"/>
</dbReference>
<dbReference type="PIRSF" id="PIRSF038896">
    <property type="entry name" value="NAPE-PLD"/>
    <property type="match status" value="1"/>
</dbReference>
<evidence type="ECO:0000259" key="1">
    <source>
        <dbReference type="Pfam" id="PF12706"/>
    </source>
</evidence>
<evidence type="ECO:0000313" key="2">
    <source>
        <dbReference type="EMBL" id="AYN69566.1"/>
    </source>
</evidence>
<feature type="domain" description="Metallo-beta-lactamase" evidence="1">
    <location>
        <begin position="119"/>
        <end position="315"/>
    </location>
</feature>
<dbReference type="Gene3D" id="3.60.15.10">
    <property type="entry name" value="Ribonuclease Z/Hydroxyacylglutathione hydrolase-like"/>
    <property type="match status" value="1"/>
</dbReference>
<keyword evidence="3" id="KW-1185">Reference proteome</keyword>
<proteinExistence type="predicted"/>
<dbReference type="Proteomes" id="UP000276309">
    <property type="component" value="Chromosome"/>
</dbReference>
<dbReference type="AlphaFoldDB" id="A0A3G2LBC0"/>
<organism evidence="2 3">
    <name type="scientific">Euzebyella marina</name>
    <dbReference type="NCBI Taxonomy" id="1761453"/>
    <lineage>
        <taxon>Bacteria</taxon>
        <taxon>Pseudomonadati</taxon>
        <taxon>Bacteroidota</taxon>
        <taxon>Flavobacteriia</taxon>
        <taxon>Flavobacteriales</taxon>
        <taxon>Flavobacteriaceae</taxon>
        <taxon>Euzebyella</taxon>
    </lineage>
</organism>
<evidence type="ECO:0000313" key="3">
    <source>
        <dbReference type="Proteomes" id="UP000276309"/>
    </source>
</evidence>